<proteinExistence type="predicted"/>
<comment type="caution">
    <text evidence="1">The sequence shown here is derived from an EMBL/GenBank/DDBJ whole genome shotgun (WGS) entry which is preliminary data.</text>
</comment>
<name>A0ACC1AA59_9ROSI</name>
<dbReference type="Proteomes" id="UP001164250">
    <property type="component" value="Chromosome 12"/>
</dbReference>
<keyword evidence="2" id="KW-1185">Reference proteome</keyword>
<evidence type="ECO:0000313" key="2">
    <source>
        <dbReference type="Proteomes" id="UP001164250"/>
    </source>
</evidence>
<sequence length="94" mass="11046">MYSQKQARLDRLPCHNGTLKRDSLMSNFNVVGIFSLQFLTKKIVKSNFRYSHFLSHKHCISISFAYPISLVCFHTTKLFILFRFFHGVISLLFL</sequence>
<accession>A0ACC1AA59</accession>
<protein>
    <submittedName>
        <fullName evidence="1">Uncharacterized protein</fullName>
    </submittedName>
</protein>
<organism evidence="1 2">
    <name type="scientific">Pistacia atlantica</name>
    <dbReference type="NCBI Taxonomy" id="434234"/>
    <lineage>
        <taxon>Eukaryota</taxon>
        <taxon>Viridiplantae</taxon>
        <taxon>Streptophyta</taxon>
        <taxon>Embryophyta</taxon>
        <taxon>Tracheophyta</taxon>
        <taxon>Spermatophyta</taxon>
        <taxon>Magnoliopsida</taxon>
        <taxon>eudicotyledons</taxon>
        <taxon>Gunneridae</taxon>
        <taxon>Pentapetalae</taxon>
        <taxon>rosids</taxon>
        <taxon>malvids</taxon>
        <taxon>Sapindales</taxon>
        <taxon>Anacardiaceae</taxon>
        <taxon>Pistacia</taxon>
    </lineage>
</organism>
<reference evidence="2" key="1">
    <citation type="journal article" date="2023" name="G3 (Bethesda)">
        <title>Genome assembly and association tests identify interacting loci associated with vigor, precocity, and sex in interspecific pistachio rootstocks.</title>
        <authorList>
            <person name="Palmer W."/>
            <person name="Jacygrad E."/>
            <person name="Sagayaradj S."/>
            <person name="Cavanaugh K."/>
            <person name="Han R."/>
            <person name="Bertier L."/>
            <person name="Beede B."/>
            <person name="Kafkas S."/>
            <person name="Golino D."/>
            <person name="Preece J."/>
            <person name="Michelmore R."/>
        </authorList>
    </citation>
    <scope>NUCLEOTIDE SEQUENCE [LARGE SCALE GENOMIC DNA]</scope>
</reference>
<gene>
    <name evidence="1" type="ORF">Patl1_12296</name>
</gene>
<evidence type="ECO:0000313" key="1">
    <source>
        <dbReference type="EMBL" id="KAJ0082666.1"/>
    </source>
</evidence>
<dbReference type="EMBL" id="CM047908">
    <property type="protein sequence ID" value="KAJ0082666.1"/>
    <property type="molecule type" value="Genomic_DNA"/>
</dbReference>